<keyword evidence="3" id="KW-1185">Reference proteome</keyword>
<dbReference type="AlphaFoldDB" id="A0AAX6GPQ0"/>
<accession>A0AAX6GPQ0</accession>
<evidence type="ECO:0000313" key="1">
    <source>
        <dbReference type="EMBL" id="KAJ6828573.1"/>
    </source>
</evidence>
<protein>
    <submittedName>
        <fullName evidence="2">Uncharacterized protein</fullName>
    </submittedName>
</protein>
<dbReference type="EMBL" id="JANAVB010017199">
    <property type="protein sequence ID" value="KAJ6830746.1"/>
    <property type="molecule type" value="Genomic_DNA"/>
</dbReference>
<gene>
    <name evidence="2" type="ORF">M6B38_351995</name>
    <name evidence="1" type="ORF">M6B38_362465</name>
</gene>
<proteinExistence type="predicted"/>
<dbReference type="Proteomes" id="UP001140949">
    <property type="component" value="Unassembled WGS sequence"/>
</dbReference>
<sequence length="44" mass="4889">MIDRSIKNNGETYEMLYTSYYGPAEGRTGDDLSQVVGPATDMEI</sequence>
<dbReference type="EMBL" id="JANAVB010019199">
    <property type="protein sequence ID" value="KAJ6828573.1"/>
    <property type="molecule type" value="Genomic_DNA"/>
</dbReference>
<reference evidence="2" key="1">
    <citation type="journal article" date="2023" name="GigaByte">
        <title>Genome assembly of the bearded iris, Iris pallida Lam.</title>
        <authorList>
            <person name="Bruccoleri R.E."/>
            <person name="Oakeley E.J."/>
            <person name="Faust A.M.E."/>
            <person name="Altorfer M."/>
            <person name="Dessus-Babus S."/>
            <person name="Burckhardt D."/>
            <person name="Oertli M."/>
            <person name="Naumann U."/>
            <person name="Petersen F."/>
            <person name="Wong J."/>
        </authorList>
    </citation>
    <scope>NUCLEOTIDE SEQUENCE</scope>
    <source>
        <strain evidence="2">GSM-AAB239-AS_SAM_17_03QT</strain>
    </source>
</reference>
<evidence type="ECO:0000313" key="3">
    <source>
        <dbReference type="Proteomes" id="UP001140949"/>
    </source>
</evidence>
<organism evidence="2 3">
    <name type="scientific">Iris pallida</name>
    <name type="common">Sweet iris</name>
    <dbReference type="NCBI Taxonomy" id="29817"/>
    <lineage>
        <taxon>Eukaryota</taxon>
        <taxon>Viridiplantae</taxon>
        <taxon>Streptophyta</taxon>
        <taxon>Embryophyta</taxon>
        <taxon>Tracheophyta</taxon>
        <taxon>Spermatophyta</taxon>
        <taxon>Magnoliopsida</taxon>
        <taxon>Liliopsida</taxon>
        <taxon>Asparagales</taxon>
        <taxon>Iridaceae</taxon>
        <taxon>Iridoideae</taxon>
        <taxon>Irideae</taxon>
        <taxon>Iris</taxon>
    </lineage>
</organism>
<evidence type="ECO:0000313" key="2">
    <source>
        <dbReference type="EMBL" id="KAJ6830746.1"/>
    </source>
</evidence>
<comment type="caution">
    <text evidence="2">The sequence shown here is derived from an EMBL/GenBank/DDBJ whole genome shotgun (WGS) entry which is preliminary data.</text>
</comment>
<reference evidence="2" key="2">
    <citation type="submission" date="2023-04" db="EMBL/GenBank/DDBJ databases">
        <authorList>
            <person name="Bruccoleri R.E."/>
            <person name="Oakeley E.J."/>
            <person name="Faust A.-M."/>
            <person name="Dessus-Babus S."/>
            <person name="Altorfer M."/>
            <person name="Burckhardt D."/>
            <person name="Oertli M."/>
            <person name="Naumann U."/>
            <person name="Petersen F."/>
            <person name="Wong J."/>
        </authorList>
    </citation>
    <scope>NUCLEOTIDE SEQUENCE</scope>
    <source>
        <strain evidence="2">GSM-AAB239-AS_SAM_17_03QT</strain>
        <tissue evidence="2">Leaf</tissue>
    </source>
</reference>
<name>A0AAX6GPQ0_IRIPA</name>